<dbReference type="AlphaFoldDB" id="A0A401PDA2"/>
<proteinExistence type="predicted"/>
<evidence type="ECO:0000313" key="1">
    <source>
        <dbReference type="EMBL" id="GCB71101.1"/>
    </source>
</evidence>
<protein>
    <submittedName>
        <fullName evidence="1">Uncharacterized protein</fullName>
    </submittedName>
</protein>
<reference evidence="1 2" key="1">
    <citation type="journal article" date="2018" name="Nat. Ecol. Evol.">
        <title>Shark genomes provide insights into elasmobranch evolution and the origin of vertebrates.</title>
        <authorList>
            <person name="Hara Y"/>
            <person name="Yamaguchi K"/>
            <person name="Onimaru K"/>
            <person name="Kadota M"/>
            <person name="Koyanagi M"/>
            <person name="Keeley SD"/>
            <person name="Tatsumi K"/>
            <person name="Tanaka K"/>
            <person name="Motone F"/>
            <person name="Kageyama Y"/>
            <person name="Nozu R"/>
            <person name="Adachi N"/>
            <person name="Nishimura O"/>
            <person name="Nakagawa R"/>
            <person name="Tanegashima C"/>
            <person name="Kiyatake I"/>
            <person name="Matsumoto R"/>
            <person name="Murakumo K"/>
            <person name="Nishida K"/>
            <person name="Terakita A"/>
            <person name="Kuratani S"/>
            <person name="Sato K"/>
            <person name="Hyodo S Kuraku.S."/>
        </authorList>
    </citation>
    <scope>NUCLEOTIDE SEQUENCE [LARGE SCALE GENOMIC DNA]</scope>
</reference>
<evidence type="ECO:0000313" key="2">
    <source>
        <dbReference type="Proteomes" id="UP000288216"/>
    </source>
</evidence>
<gene>
    <name evidence="1" type="ORF">scyTo_0005841</name>
</gene>
<sequence length="92" mass="10764">MHVRNPGNYNRLIWLCSIPWASGTLFPECFKNGIKLAIRRADSFNRGLTAVLQVLEKNISGMLSGLLYLFYGMERRAKKNVMTYWYTMEKRL</sequence>
<name>A0A401PDA2_SCYTO</name>
<comment type="caution">
    <text evidence="1">The sequence shown here is derived from an EMBL/GenBank/DDBJ whole genome shotgun (WGS) entry which is preliminary data.</text>
</comment>
<dbReference type="Proteomes" id="UP000288216">
    <property type="component" value="Unassembled WGS sequence"/>
</dbReference>
<accession>A0A401PDA2</accession>
<keyword evidence="2" id="KW-1185">Reference proteome</keyword>
<dbReference type="EMBL" id="BFAA01001883">
    <property type="protein sequence ID" value="GCB71101.1"/>
    <property type="molecule type" value="Genomic_DNA"/>
</dbReference>
<organism evidence="1 2">
    <name type="scientific">Scyliorhinus torazame</name>
    <name type="common">Cloudy catshark</name>
    <name type="synonym">Catulus torazame</name>
    <dbReference type="NCBI Taxonomy" id="75743"/>
    <lineage>
        <taxon>Eukaryota</taxon>
        <taxon>Metazoa</taxon>
        <taxon>Chordata</taxon>
        <taxon>Craniata</taxon>
        <taxon>Vertebrata</taxon>
        <taxon>Chondrichthyes</taxon>
        <taxon>Elasmobranchii</taxon>
        <taxon>Galeomorphii</taxon>
        <taxon>Galeoidea</taxon>
        <taxon>Carcharhiniformes</taxon>
        <taxon>Scyliorhinidae</taxon>
        <taxon>Scyliorhinus</taxon>
    </lineage>
</organism>